<accession>A0ACC3S4R0</accession>
<dbReference type="EMBL" id="JAMKPW020000042">
    <property type="protein sequence ID" value="KAK8196048.1"/>
    <property type="molecule type" value="Genomic_DNA"/>
</dbReference>
<proteinExistence type="predicted"/>
<reference evidence="1" key="1">
    <citation type="submission" date="2024-02" db="EMBL/GenBank/DDBJ databases">
        <title>Metagenome Assembled Genome of Zalaria obscura JY119.</title>
        <authorList>
            <person name="Vighnesh L."/>
            <person name="Jagadeeshwari U."/>
            <person name="Venkata Ramana C."/>
            <person name="Sasikala C."/>
        </authorList>
    </citation>
    <scope>NUCLEOTIDE SEQUENCE</scope>
    <source>
        <strain evidence="1">JY119</strain>
    </source>
</reference>
<protein>
    <submittedName>
        <fullName evidence="1">Uncharacterized protein</fullName>
    </submittedName>
</protein>
<gene>
    <name evidence="1" type="ORF">M8818_007200</name>
</gene>
<keyword evidence="2" id="KW-1185">Reference proteome</keyword>
<organism evidence="1 2">
    <name type="scientific">Zalaria obscura</name>
    <dbReference type="NCBI Taxonomy" id="2024903"/>
    <lineage>
        <taxon>Eukaryota</taxon>
        <taxon>Fungi</taxon>
        <taxon>Dikarya</taxon>
        <taxon>Ascomycota</taxon>
        <taxon>Pezizomycotina</taxon>
        <taxon>Dothideomycetes</taxon>
        <taxon>Dothideomycetidae</taxon>
        <taxon>Dothideales</taxon>
        <taxon>Zalariaceae</taxon>
        <taxon>Zalaria</taxon>
    </lineage>
</organism>
<comment type="caution">
    <text evidence="1">The sequence shown here is derived from an EMBL/GenBank/DDBJ whole genome shotgun (WGS) entry which is preliminary data.</text>
</comment>
<evidence type="ECO:0000313" key="2">
    <source>
        <dbReference type="Proteomes" id="UP001320706"/>
    </source>
</evidence>
<evidence type="ECO:0000313" key="1">
    <source>
        <dbReference type="EMBL" id="KAK8196048.1"/>
    </source>
</evidence>
<sequence length="339" mass="38357">MANKHRSSKTLTDASIKYNGYGNSGGYGYGSANPYDNHGSSPTPSPRPAEHDVEMQPLAHDAYTQNQGYQGGYDNGYDQPPARDPNAILNDCREVSRAIDELEGRLRDLQRVQRGFITGTGATNKEIDAMGADIMTGYRGLGERVKRIKSQPDARLPRNEPQVNALDRRIRKAINHYQTVESEFRREVQDQQRRQYLIVRPEASEQEIREATESGGDTQIFQQALMQSDRRGQAQSTLRNVQQRHDAIQQIEKTMMELQSLFQDLDAIVVQQEPMIENIEKQADDTNTHMINANEQLGIATVSARKARRKKWMCLGLAILIVIIIAIIIIIVTKVLKLW</sequence>
<dbReference type="Proteomes" id="UP001320706">
    <property type="component" value="Unassembled WGS sequence"/>
</dbReference>
<name>A0ACC3S4R0_9PEZI</name>